<sequence length="248" mass="26381">MSHAQERTQILTGVSGLKHLTDCHVLVVGLGGVGGAAAEAVARAGIGQMTIVDHDKVGISNINRQLVSTHSVIGRNKAEVMGERLMDINPELKLNSHVGFLDPHNMESFLLAGNFDYVIDCIDSVACKAVLVATCQRHGIPVASSLGAGGRLDVTQAEITTLDKTYNCGLAVNLRRKLRRAGASLDYPVVFSGEFPIKPLPQAPVSNNPEHLPRAVNGTISYMPNLFGFMLAGFVIKQLLDSTAGSQS</sequence>
<evidence type="ECO:0000259" key="1">
    <source>
        <dbReference type="Pfam" id="PF00899"/>
    </source>
</evidence>
<dbReference type="PANTHER" id="PTHR43267:SF1">
    <property type="entry name" value="TRNA THREONYLCARBAMOYLADENOSINE DEHYDRATASE"/>
    <property type="match status" value="1"/>
</dbReference>
<protein>
    <submittedName>
        <fullName evidence="2">UBA/THIF-type NAD/FAD binding fold protein</fullName>
    </submittedName>
</protein>
<dbReference type="AlphaFoldDB" id="Q0F0T5"/>
<evidence type="ECO:0000313" key="3">
    <source>
        <dbReference type="Proteomes" id="UP000005297"/>
    </source>
</evidence>
<dbReference type="RefSeq" id="WP_009849919.1">
    <property type="nucleotide sequence ID" value="NZ_DS022294.1"/>
</dbReference>
<proteinExistence type="predicted"/>
<dbReference type="OrthoDB" id="9804150at2"/>
<dbReference type="PANTHER" id="PTHR43267">
    <property type="entry name" value="TRNA THREONYLCARBAMOYLADENOSINE DEHYDRATASE"/>
    <property type="match status" value="1"/>
</dbReference>
<name>Q0F0T5_9PROT</name>
<dbReference type="GO" id="GO:0008641">
    <property type="term" value="F:ubiquitin-like modifier activating enzyme activity"/>
    <property type="evidence" value="ECO:0007669"/>
    <property type="project" value="InterPro"/>
</dbReference>
<dbReference type="Gene3D" id="3.40.50.720">
    <property type="entry name" value="NAD(P)-binding Rossmann-like Domain"/>
    <property type="match status" value="1"/>
</dbReference>
<dbReference type="InterPro" id="IPR000594">
    <property type="entry name" value="ThiF_NAD_FAD-bd"/>
</dbReference>
<dbReference type="InParanoid" id="Q0F0T5"/>
<dbReference type="Proteomes" id="UP000005297">
    <property type="component" value="Unassembled WGS sequence"/>
</dbReference>
<dbReference type="HOGENOM" id="CLU_013325_4_1_0"/>
<accession>Q0F0T5</accession>
<keyword evidence="3" id="KW-1185">Reference proteome</keyword>
<dbReference type="GO" id="GO:0061504">
    <property type="term" value="P:cyclic threonylcarbamoyladenosine biosynthetic process"/>
    <property type="evidence" value="ECO:0007669"/>
    <property type="project" value="TreeGrafter"/>
</dbReference>
<dbReference type="InterPro" id="IPR045886">
    <property type="entry name" value="ThiF/MoeB/HesA"/>
</dbReference>
<dbReference type="SUPFAM" id="SSF69572">
    <property type="entry name" value="Activating enzymes of the ubiquitin-like proteins"/>
    <property type="match status" value="1"/>
</dbReference>
<dbReference type="STRING" id="314344.AL013_06585"/>
<dbReference type="GO" id="GO:0061503">
    <property type="term" value="F:tRNA threonylcarbamoyladenosine dehydratase"/>
    <property type="evidence" value="ECO:0007669"/>
    <property type="project" value="TreeGrafter"/>
</dbReference>
<evidence type="ECO:0000313" key="2">
    <source>
        <dbReference type="EMBL" id="EAU55456.1"/>
    </source>
</evidence>
<dbReference type="InterPro" id="IPR035985">
    <property type="entry name" value="Ubiquitin-activating_enz"/>
</dbReference>
<gene>
    <name evidence="2" type="ORF">SPV1_12006</name>
</gene>
<dbReference type="eggNOG" id="COG1179">
    <property type="taxonomic scope" value="Bacteria"/>
</dbReference>
<dbReference type="EMBL" id="AATS01000003">
    <property type="protein sequence ID" value="EAU55456.1"/>
    <property type="molecule type" value="Genomic_DNA"/>
</dbReference>
<reference evidence="2 3" key="1">
    <citation type="submission" date="2006-09" db="EMBL/GenBank/DDBJ databases">
        <authorList>
            <person name="Emerson D."/>
            <person name="Ferriera S."/>
            <person name="Johnson J."/>
            <person name="Kravitz S."/>
            <person name="Halpern A."/>
            <person name="Remington K."/>
            <person name="Beeson K."/>
            <person name="Tran B."/>
            <person name="Rogers Y.-H."/>
            <person name="Friedman R."/>
            <person name="Venter J.C."/>
        </authorList>
    </citation>
    <scope>NUCLEOTIDE SEQUENCE [LARGE SCALE GENOMIC DNA]</scope>
    <source>
        <strain evidence="2 3">PV-1</strain>
    </source>
</reference>
<dbReference type="Pfam" id="PF00899">
    <property type="entry name" value="ThiF"/>
    <property type="match status" value="1"/>
</dbReference>
<organism evidence="2 3">
    <name type="scientific">Mariprofundus ferrooxydans PV-1</name>
    <dbReference type="NCBI Taxonomy" id="314345"/>
    <lineage>
        <taxon>Bacteria</taxon>
        <taxon>Pseudomonadati</taxon>
        <taxon>Pseudomonadota</taxon>
        <taxon>Candidatius Mariprofundia</taxon>
        <taxon>Mariprofundales</taxon>
        <taxon>Mariprofundaceae</taxon>
        <taxon>Mariprofundus</taxon>
    </lineage>
</organism>
<dbReference type="FunCoup" id="Q0F0T5">
    <property type="interactions" value="47"/>
</dbReference>
<comment type="caution">
    <text evidence="2">The sequence shown here is derived from an EMBL/GenBank/DDBJ whole genome shotgun (WGS) entry which is preliminary data.</text>
</comment>
<feature type="domain" description="THIF-type NAD/FAD binding fold" evidence="1">
    <location>
        <begin position="11"/>
        <end position="241"/>
    </location>
</feature>